<evidence type="ECO:0000256" key="6">
    <source>
        <dbReference type="ARBA" id="ARBA00023186"/>
    </source>
</evidence>
<evidence type="ECO:0000259" key="10">
    <source>
        <dbReference type="Pfam" id="PF09976"/>
    </source>
</evidence>
<sequence length="217" mass="24221">MAYDLQEQESLDELKAWWEKWGNLVLSVITVVCLAFAGYNGMKWWERHQAQEASVAYSSLQTAIMQQAEASSVEKIVDALIEDAGSTVYGPMGALSASRYLEGKGESAKAQELLHWVVANSDKTEFQTVARVRLAGFMIDDKKFEEAVSLLSAAQPTDRQIALVNDRLGDAYFAKGDIVNARRVWQQALEHPIDPALMGFVQLKLQALPEETQQQKQ</sequence>
<comment type="subcellular location">
    <subcellularLocation>
        <location evidence="1">Cell membrane</location>
        <topology evidence="1">Single-pass type II membrane protein</topology>
    </subcellularLocation>
</comment>
<feature type="transmembrane region" description="Helical" evidence="9">
    <location>
        <begin position="20"/>
        <end position="39"/>
    </location>
</feature>
<reference evidence="11 12" key="1">
    <citation type="journal article" date="2021" name="Sci. Rep.">
        <title>The distribution of antibiotic resistance genes in chicken gut microbiota commensals.</title>
        <authorList>
            <person name="Juricova H."/>
            <person name="Matiasovicova J."/>
            <person name="Kubasova T."/>
            <person name="Cejkova D."/>
            <person name="Rychlik I."/>
        </authorList>
    </citation>
    <scope>NUCLEOTIDE SEQUENCE [LARGE SCALE GENOMIC DNA]</scope>
    <source>
        <strain evidence="11 12">An562</strain>
    </source>
</reference>
<evidence type="ECO:0000256" key="5">
    <source>
        <dbReference type="ARBA" id="ARBA00023136"/>
    </source>
</evidence>
<dbReference type="Proteomes" id="UP000777002">
    <property type="component" value="Unassembled WGS sequence"/>
</dbReference>
<dbReference type="InterPro" id="IPR026039">
    <property type="entry name" value="YfgM"/>
</dbReference>
<keyword evidence="3 9" id="KW-0812">Transmembrane</keyword>
<keyword evidence="6" id="KW-0143">Chaperone</keyword>
<dbReference type="SUPFAM" id="SSF48452">
    <property type="entry name" value="TPR-like"/>
    <property type="match status" value="1"/>
</dbReference>
<gene>
    <name evidence="11" type="ORF">H5985_06380</name>
</gene>
<protein>
    <recommendedName>
        <fullName evidence="8">Ancillary SecYEG translocon subunit</fullName>
    </recommendedName>
</protein>
<keyword evidence="12" id="KW-1185">Reference proteome</keyword>
<dbReference type="InterPro" id="IPR011990">
    <property type="entry name" value="TPR-like_helical_dom_sf"/>
</dbReference>
<evidence type="ECO:0000313" key="12">
    <source>
        <dbReference type="Proteomes" id="UP000777002"/>
    </source>
</evidence>
<dbReference type="PANTHER" id="PTHR38035:SF1">
    <property type="entry name" value="ANCILLARY SECYEG TRANSLOCON SUBUNIT"/>
    <property type="match status" value="1"/>
</dbReference>
<comment type="similarity">
    <text evidence="7">Belongs to the YfgM family.</text>
</comment>
<dbReference type="Pfam" id="PF09976">
    <property type="entry name" value="TPR_21"/>
    <property type="match status" value="1"/>
</dbReference>
<dbReference type="EMBL" id="JACJKX010000010">
    <property type="protein sequence ID" value="MBM6928894.1"/>
    <property type="molecule type" value="Genomic_DNA"/>
</dbReference>
<dbReference type="RefSeq" id="WP_205050482.1">
    <property type="nucleotide sequence ID" value="NZ_JACJKX010000010.1"/>
</dbReference>
<evidence type="ECO:0000313" key="11">
    <source>
        <dbReference type="EMBL" id="MBM6928894.1"/>
    </source>
</evidence>
<accession>A0ABS2GTW3</accession>
<dbReference type="InterPro" id="IPR018704">
    <property type="entry name" value="SecYEG/CpoB_TPR"/>
</dbReference>
<evidence type="ECO:0000256" key="1">
    <source>
        <dbReference type="ARBA" id="ARBA00004401"/>
    </source>
</evidence>
<proteinExistence type="inferred from homology"/>
<name>A0ABS2GTW3_9BURK</name>
<evidence type="ECO:0000256" key="9">
    <source>
        <dbReference type="SAM" id="Phobius"/>
    </source>
</evidence>
<feature type="domain" description="Ancillary SecYEG translocon subunit/Cell division coordinator CpoB TPR" evidence="10">
    <location>
        <begin position="15"/>
        <end position="209"/>
    </location>
</feature>
<evidence type="ECO:0000256" key="8">
    <source>
        <dbReference type="ARBA" id="ARBA00024235"/>
    </source>
</evidence>
<evidence type="ECO:0000256" key="3">
    <source>
        <dbReference type="ARBA" id="ARBA00022692"/>
    </source>
</evidence>
<keyword evidence="2" id="KW-1003">Cell membrane</keyword>
<keyword evidence="4 9" id="KW-1133">Transmembrane helix</keyword>
<dbReference type="PANTHER" id="PTHR38035">
    <property type="entry name" value="UPF0070 PROTEIN YFGM"/>
    <property type="match status" value="1"/>
</dbReference>
<evidence type="ECO:0000256" key="4">
    <source>
        <dbReference type="ARBA" id="ARBA00022989"/>
    </source>
</evidence>
<evidence type="ECO:0000256" key="2">
    <source>
        <dbReference type="ARBA" id="ARBA00022475"/>
    </source>
</evidence>
<dbReference type="PIRSF" id="PIRSF006170">
    <property type="entry name" value="YfgM"/>
    <property type="match status" value="1"/>
</dbReference>
<dbReference type="Gene3D" id="1.25.40.10">
    <property type="entry name" value="Tetratricopeptide repeat domain"/>
    <property type="match status" value="1"/>
</dbReference>
<comment type="caution">
    <text evidence="11">The sequence shown here is derived from an EMBL/GenBank/DDBJ whole genome shotgun (WGS) entry which is preliminary data.</text>
</comment>
<evidence type="ECO:0000256" key="7">
    <source>
        <dbReference type="ARBA" id="ARBA00024197"/>
    </source>
</evidence>
<organism evidence="11 12">
    <name type="scientific">Parasutterella secunda</name>
    <dbReference type="NCBI Taxonomy" id="626947"/>
    <lineage>
        <taxon>Bacteria</taxon>
        <taxon>Pseudomonadati</taxon>
        <taxon>Pseudomonadota</taxon>
        <taxon>Betaproteobacteria</taxon>
        <taxon>Burkholderiales</taxon>
        <taxon>Sutterellaceae</taxon>
        <taxon>Parasutterella</taxon>
    </lineage>
</organism>
<keyword evidence="5 9" id="KW-0472">Membrane</keyword>